<evidence type="ECO:0000256" key="4">
    <source>
        <dbReference type="SAM" id="SignalP"/>
    </source>
</evidence>
<keyword evidence="3" id="KW-1133">Transmembrane helix</keyword>
<proteinExistence type="predicted"/>
<dbReference type="InterPro" id="IPR025645">
    <property type="entry name" value="DUF4349"/>
</dbReference>
<organism evidence="6 7">
    <name type="scientific">Phycicoccus duodecadis</name>
    <dbReference type="NCBI Taxonomy" id="173053"/>
    <lineage>
        <taxon>Bacteria</taxon>
        <taxon>Bacillati</taxon>
        <taxon>Actinomycetota</taxon>
        <taxon>Actinomycetes</taxon>
        <taxon>Micrococcales</taxon>
        <taxon>Intrasporangiaceae</taxon>
        <taxon>Phycicoccus</taxon>
    </lineage>
</organism>
<dbReference type="EMBL" id="PJNE01000001">
    <property type="protein sequence ID" value="PKW25522.1"/>
    <property type="molecule type" value="Genomic_DNA"/>
</dbReference>
<feature type="region of interest" description="Disordered" evidence="2">
    <location>
        <begin position="129"/>
        <end position="165"/>
    </location>
</feature>
<feature type="region of interest" description="Disordered" evidence="2">
    <location>
        <begin position="34"/>
        <end position="80"/>
    </location>
</feature>
<dbReference type="RefSeq" id="WP_101394226.1">
    <property type="nucleotide sequence ID" value="NZ_PJNE01000001.1"/>
</dbReference>
<keyword evidence="1" id="KW-0175">Coiled coil</keyword>
<keyword evidence="3" id="KW-0472">Membrane</keyword>
<feature type="signal peptide" evidence="4">
    <location>
        <begin position="1"/>
        <end position="33"/>
    </location>
</feature>
<feature type="transmembrane region" description="Helical" evidence="3">
    <location>
        <begin position="301"/>
        <end position="321"/>
    </location>
</feature>
<dbReference type="AlphaFoldDB" id="A0A2N3YF82"/>
<keyword evidence="3" id="KW-0812">Transmembrane</keyword>
<dbReference type="OrthoDB" id="186919at2"/>
<dbReference type="PROSITE" id="PS51257">
    <property type="entry name" value="PROKAR_LIPOPROTEIN"/>
    <property type="match status" value="1"/>
</dbReference>
<evidence type="ECO:0000313" key="7">
    <source>
        <dbReference type="Proteomes" id="UP000233781"/>
    </source>
</evidence>
<keyword evidence="4" id="KW-0732">Signal</keyword>
<name>A0A2N3YF82_9MICO</name>
<feature type="chain" id="PRO_5038444195" evidence="4">
    <location>
        <begin position="34"/>
        <end position="346"/>
    </location>
</feature>
<feature type="compositionally biased region" description="Pro residues" evidence="2">
    <location>
        <begin position="136"/>
        <end position="145"/>
    </location>
</feature>
<reference evidence="6 7" key="1">
    <citation type="submission" date="2017-12" db="EMBL/GenBank/DDBJ databases">
        <title>Sequencing the genomes of 1000 Actinobacteria strains.</title>
        <authorList>
            <person name="Klenk H.-P."/>
        </authorList>
    </citation>
    <scope>NUCLEOTIDE SEQUENCE [LARGE SCALE GENOMIC DNA]</scope>
    <source>
        <strain evidence="6 7">DSM 12806</strain>
    </source>
</reference>
<feature type="compositionally biased region" description="Low complexity" evidence="2">
    <location>
        <begin position="57"/>
        <end position="80"/>
    </location>
</feature>
<dbReference type="Pfam" id="PF14257">
    <property type="entry name" value="DUF4349"/>
    <property type="match status" value="1"/>
</dbReference>
<feature type="domain" description="DUF4349" evidence="5">
    <location>
        <begin position="91"/>
        <end position="323"/>
    </location>
</feature>
<dbReference type="Proteomes" id="UP000233781">
    <property type="component" value="Unassembled WGS sequence"/>
</dbReference>
<gene>
    <name evidence="6" type="ORF">ATL31_0317</name>
</gene>
<evidence type="ECO:0000256" key="1">
    <source>
        <dbReference type="SAM" id="Coils"/>
    </source>
</evidence>
<feature type="coiled-coil region" evidence="1">
    <location>
        <begin position="232"/>
        <end position="259"/>
    </location>
</feature>
<protein>
    <submittedName>
        <fullName evidence="6">Uncharacterized protein DUF4349</fullName>
    </submittedName>
</protein>
<evidence type="ECO:0000259" key="5">
    <source>
        <dbReference type="Pfam" id="PF14257"/>
    </source>
</evidence>
<evidence type="ECO:0000256" key="2">
    <source>
        <dbReference type="SAM" id="MobiDB-lite"/>
    </source>
</evidence>
<comment type="caution">
    <text evidence="6">The sequence shown here is derived from an EMBL/GenBank/DDBJ whole genome shotgun (WGS) entry which is preliminary data.</text>
</comment>
<evidence type="ECO:0000313" key="6">
    <source>
        <dbReference type="EMBL" id="PKW25522.1"/>
    </source>
</evidence>
<sequence length="346" mass="34866">MRPLTRHPSRPSRLLGVALAGSLALVTATGCGAGGDSGASSGASEVAPPAQSRADLAEAGTAPAPDAAKAAGTANGTTTAGTTVVPAVADRKLARRAEIALRVTDVSAAAARLRAVAVAAGGLVVAEQVSSDPQGPTEPPVPVDPAPTDLPKGSATAAPAGGNGTVTISVPAERLDATLDEVARVGTVLSRRTSTDDVTARYVDTTSRVASMKASVERVRALMSRADKLADVVTLEAELSRRQADLEAMEQQLAALDDQVALAPISVSLSTATTPVTTEDTTGFLAGLAAGWSAFTTSVRVLLTLLGALLPFAVAAALVLVPVGYWWRRRRPAVVPVAVPPTTPAG</sequence>
<evidence type="ECO:0000256" key="3">
    <source>
        <dbReference type="SAM" id="Phobius"/>
    </source>
</evidence>
<keyword evidence="7" id="KW-1185">Reference proteome</keyword>
<accession>A0A2N3YF82</accession>